<dbReference type="EMBL" id="JAINUG010000059">
    <property type="protein sequence ID" value="KAJ8403243.1"/>
    <property type="molecule type" value="Genomic_DNA"/>
</dbReference>
<comment type="caution">
    <text evidence="1">The sequence shown here is derived from an EMBL/GenBank/DDBJ whole genome shotgun (WGS) entry which is preliminary data.</text>
</comment>
<accession>A0AAD7WNJ0</accession>
<name>A0AAD7WNJ0_9TELE</name>
<evidence type="ECO:0000313" key="1">
    <source>
        <dbReference type="EMBL" id="KAJ8403243.1"/>
    </source>
</evidence>
<proteinExistence type="predicted"/>
<reference evidence="1" key="1">
    <citation type="journal article" date="2023" name="Science">
        <title>Genome structures resolve the early diversification of teleost fishes.</title>
        <authorList>
            <person name="Parey E."/>
            <person name="Louis A."/>
            <person name="Montfort J."/>
            <person name="Bouchez O."/>
            <person name="Roques C."/>
            <person name="Iampietro C."/>
            <person name="Lluch J."/>
            <person name="Castinel A."/>
            <person name="Donnadieu C."/>
            <person name="Desvignes T."/>
            <person name="Floi Bucao C."/>
            <person name="Jouanno E."/>
            <person name="Wen M."/>
            <person name="Mejri S."/>
            <person name="Dirks R."/>
            <person name="Jansen H."/>
            <person name="Henkel C."/>
            <person name="Chen W.J."/>
            <person name="Zahm M."/>
            <person name="Cabau C."/>
            <person name="Klopp C."/>
            <person name="Thompson A.W."/>
            <person name="Robinson-Rechavi M."/>
            <person name="Braasch I."/>
            <person name="Lecointre G."/>
            <person name="Bobe J."/>
            <person name="Postlethwait J.H."/>
            <person name="Berthelot C."/>
            <person name="Roest Crollius H."/>
            <person name="Guiguen Y."/>
        </authorList>
    </citation>
    <scope>NUCLEOTIDE SEQUENCE</scope>
    <source>
        <strain evidence="1">NC1722</strain>
    </source>
</reference>
<protein>
    <submittedName>
        <fullName evidence="1">Uncharacterized protein</fullName>
    </submittedName>
</protein>
<gene>
    <name evidence="1" type="ORF">AAFF_G00354600</name>
</gene>
<evidence type="ECO:0000313" key="2">
    <source>
        <dbReference type="Proteomes" id="UP001221898"/>
    </source>
</evidence>
<sequence>MLFLCNTEKIRHWLSSKALTGIIKELQSSLKSLVRGVVLHQIKVKAAKDKTLVSKEALRQCTVLAKAAVIRKFPSQHKTNAAFGMAQLLLRDEEYGWFKLFLVLKAFLIGGLREKLNQYLQ</sequence>
<organism evidence="1 2">
    <name type="scientific">Aldrovandia affinis</name>
    <dbReference type="NCBI Taxonomy" id="143900"/>
    <lineage>
        <taxon>Eukaryota</taxon>
        <taxon>Metazoa</taxon>
        <taxon>Chordata</taxon>
        <taxon>Craniata</taxon>
        <taxon>Vertebrata</taxon>
        <taxon>Euteleostomi</taxon>
        <taxon>Actinopterygii</taxon>
        <taxon>Neopterygii</taxon>
        <taxon>Teleostei</taxon>
        <taxon>Notacanthiformes</taxon>
        <taxon>Halosauridae</taxon>
        <taxon>Aldrovandia</taxon>
    </lineage>
</organism>
<dbReference type="AlphaFoldDB" id="A0AAD7WNJ0"/>
<dbReference type="Proteomes" id="UP001221898">
    <property type="component" value="Unassembled WGS sequence"/>
</dbReference>
<keyword evidence="2" id="KW-1185">Reference proteome</keyword>